<dbReference type="Gene3D" id="3.40.190.290">
    <property type="match status" value="1"/>
</dbReference>
<dbReference type="GO" id="GO:0043565">
    <property type="term" value="F:sequence-specific DNA binding"/>
    <property type="evidence" value="ECO:0007669"/>
    <property type="project" value="TreeGrafter"/>
</dbReference>
<dbReference type="InterPro" id="IPR000847">
    <property type="entry name" value="LysR_HTH_N"/>
</dbReference>
<dbReference type="OrthoDB" id="7260751at2"/>
<dbReference type="Proteomes" id="UP000295238">
    <property type="component" value="Unassembled WGS sequence"/>
</dbReference>
<dbReference type="RefSeq" id="WP_133317661.1">
    <property type="nucleotide sequence ID" value="NZ_SMTL01000005.1"/>
</dbReference>
<sequence length="307" mass="33730">MTEPEQKPDISLRLLEIFGAMMRCDTTVEAAEQLGISQPAVSNGIRQLESQLGVTLFERLHRRLEPTEEAMLLFEDVRPVFSMLRNFSARARAMRHGTSGRLRIMSTPPLGNTVAPVALARFLKDRRDVSVAYDVRRLEHVIDAVQNGAADIGFGLALERHPSVNIETLARTHMVAVALKEHALAAKNEVAVGDLVEHGFIGLEAESRMGQMLRNAFERDGAPYEPRVEVRYCATAALLASAGVGAAVVDPYSAMQQFSHGLVQRPFQPPCEVAAVMITRKGVPRSRLLHGFIAEMKRAISEAAIVT</sequence>
<comment type="similarity">
    <text evidence="1">Belongs to the LysR transcriptional regulatory family.</text>
</comment>
<comment type="caution">
    <text evidence="7">The sequence shown here is derived from an EMBL/GenBank/DDBJ whole genome shotgun (WGS) entry which is preliminary data.</text>
</comment>
<feature type="domain" description="HTH lysR-type" evidence="6">
    <location>
        <begin position="10"/>
        <end position="67"/>
    </location>
</feature>
<protein>
    <submittedName>
        <fullName evidence="7">LysR family transcriptional regulator</fullName>
    </submittedName>
</protein>
<dbReference type="InterPro" id="IPR036388">
    <property type="entry name" value="WH-like_DNA-bd_sf"/>
</dbReference>
<keyword evidence="8" id="KW-1185">Reference proteome</keyword>
<name>A0A4R5UBK8_9HYPH</name>
<keyword evidence="4" id="KW-0010">Activator</keyword>
<dbReference type="InterPro" id="IPR036390">
    <property type="entry name" value="WH_DNA-bd_sf"/>
</dbReference>
<dbReference type="Pfam" id="PF00126">
    <property type="entry name" value="HTH_1"/>
    <property type="match status" value="1"/>
</dbReference>
<evidence type="ECO:0000256" key="2">
    <source>
        <dbReference type="ARBA" id="ARBA00023015"/>
    </source>
</evidence>
<dbReference type="EMBL" id="SMTL01000005">
    <property type="protein sequence ID" value="TDK32321.1"/>
    <property type="molecule type" value="Genomic_DNA"/>
</dbReference>
<dbReference type="SUPFAM" id="SSF46785">
    <property type="entry name" value="Winged helix' DNA-binding domain"/>
    <property type="match status" value="1"/>
</dbReference>
<evidence type="ECO:0000313" key="7">
    <source>
        <dbReference type="EMBL" id="TDK32321.1"/>
    </source>
</evidence>
<evidence type="ECO:0000256" key="1">
    <source>
        <dbReference type="ARBA" id="ARBA00009437"/>
    </source>
</evidence>
<dbReference type="PROSITE" id="PS50931">
    <property type="entry name" value="HTH_LYSR"/>
    <property type="match status" value="1"/>
</dbReference>
<gene>
    <name evidence="7" type="ORF">E2F50_18595</name>
</gene>
<keyword evidence="3" id="KW-0238">DNA-binding</keyword>
<evidence type="ECO:0000259" key="6">
    <source>
        <dbReference type="PROSITE" id="PS50931"/>
    </source>
</evidence>
<dbReference type="AlphaFoldDB" id="A0A4R5UBK8"/>
<dbReference type="PANTHER" id="PTHR30427">
    <property type="entry name" value="TRANSCRIPTIONAL ACTIVATOR PROTEIN LYSR"/>
    <property type="match status" value="1"/>
</dbReference>
<dbReference type="InterPro" id="IPR005119">
    <property type="entry name" value="LysR_subst-bd"/>
</dbReference>
<evidence type="ECO:0000256" key="5">
    <source>
        <dbReference type="ARBA" id="ARBA00023163"/>
    </source>
</evidence>
<dbReference type="PRINTS" id="PR00039">
    <property type="entry name" value="HTHLYSR"/>
</dbReference>
<dbReference type="Gene3D" id="1.10.10.10">
    <property type="entry name" value="Winged helix-like DNA-binding domain superfamily/Winged helix DNA-binding domain"/>
    <property type="match status" value="1"/>
</dbReference>
<keyword evidence="5" id="KW-0804">Transcription</keyword>
<accession>A0A4R5UBK8</accession>
<dbReference type="GO" id="GO:0003700">
    <property type="term" value="F:DNA-binding transcription factor activity"/>
    <property type="evidence" value="ECO:0007669"/>
    <property type="project" value="InterPro"/>
</dbReference>
<evidence type="ECO:0000313" key="8">
    <source>
        <dbReference type="Proteomes" id="UP000295238"/>
    </source>
</evidence>
<dbReference type="Pfam" id="PF03466">
    <property type="entry name" value="LysR_substrate"/>
    <property type="match status" value="1"/>
</dbReference>
<reference evidence="7 8" key="1">
    <citation type="submission" date="2019-03" db="EMBL/GenBank/DDBJ databases">
        <title>Rhizobium sp. nov., an bacterium isolated from biocrust in Mu Us Desert.</title>
        <authorList>
            <person name="Lixiong L."/>
        </authorList>
    </citation>
    <scope>NUCLEOTIDE SEQUENCE [LARGE SCALE GENOMIC DNA]</scope>
    <source>
        <strain evidence="7 8">SPY-1</strain>
    </source>
</reference>
<dbReference type="PANTHER" id="PTHR30427:SF1">
    <property type="entry name" value="TRANSCRIPTIONAL ACTIVATOR PROTEIN LYSR"/>
    <property type="match status" value="1"/>
</dbReference>
<keyword evidence="2" id="KW-0805">Transcription regulation</keyword>
<evidence type="ECO:0000256" key="4">
    <source>
        <dbReference type="ARBA" id="ARBA00023159"/>
    </source>
</evidence>
<dbReference type="SUPFAM" id="SSF53850">
    <property type="entry name" value="Periplasmic binding protein-like II"/>
    <property type="match status" value="1"/>
</dbReference>
<organism evidence="7 8">
    <name type="scientific">Rhizobium deserti</name>
    <dbReference type="NCBI Taxonomy" id="2547961"/>
    <lineage>
        <taxon>Bacteria</taxon>
        <taxon>Pseudomonadati</taxon>
        <taxon>Pseudomonadota</taxon>
        <taxon>Alphaproteobacteria</taxon>
        <taxon>Hyphomicrobiales</taxon>
        <taxon>Rhizobiaceae</taxon>
        <taxon>Rhizobium/Agrobacterium group</taxon>
        <taxon>Rhizobium</taxon>
    </lineage>
</organism>
<evidence type="ECO:0000256" key="3">
    <source>
        <dbReference type="ARBA" id="ARBA00023125"/>
    </source>
</evidence>
<proteinExistence type="inferred from homology"/>
<dbReference type="GO" id="GO:0010628">
    <property type="term" value="P:positive regulation of gene expression"/>
    <property type="evidence" value="ECO:0007669"/>
    <property type="project" value="TreeGrafter"/>
</dbReference>